<evidence type="ECO:0000313" key="1">
    <source>
        <dbReference type="EMBL" id="MBY27168.1"/>
    </source>
</evidence>
<protein>
    <submittedName>
        <fullName evidence="1">Uncharacterized protein</fullName>
    </submittedName>
</protein>
<name>A0A2S2PDA0_SCHGA</name>
<accession>A0A2S2PDA0</accession>
<dbReference type="AlphaFoldDB" id="A0A2S2PDA0"/>
<sequence length="171" mass="19213">MVYTQRPCPRACVRTSNPYAHVIPLRSYSALTPPRHAHPRRRTRAIGVPRPRVYTHRVRRRAYVRVCVCTCVRVCVRLFTNVYMTLRACTGSLTTVKRPPRGTVPVISGPFHWPRAPVALAGKRRRCTATGREPHSSFSGLSIRTYSSAVVVLLSFTVSLQLQYIAPSAIT</sequence>
<dbReference type="EMBL" id="GGMR01014549">
    <property type="protein sequence ID" value="MBY27168.1"/>
    <property type="molecule type" value="Transcribed_RNA"/>
</dbReference>
<organism evidence="1">
    <name type="scientific">Schizaphis graminum</name>
    <name type="common">Green bug aphid</name>
    <dbReference type="NCBI Taxonomy" id="13262"/>
    <lineage>
        <taxon>Eukaryota</taxon>
        <taxon>Metazoa</taxon>
        <taxon>Ecdysozoa</taxon>
        <taxon>Arthropoda</taxon>
        <taxon>Hexapoda</taxon>
        <taxon>Insecta</taxon>
        <taxon>Pterygota</taxon>
        <taxon>Neoptera</taxon>
        <taxon>Paraneoptera</taxon>
        <taxon>Hemiptera</taxon>
        <taxon>Sternorrhyncha</taxon>
        <taxon>Aphidomorpha</taxon>
        <taxon>Aphidoidea</taxon>
        <taxon>Aphididae</taxon>
        <taxon>Aphidini</taxon>
        <taxon>Schizaphis</taxon>
    </lineage>
</organism>
<reference evidence="1" key="1">
    <citation type="submission" date="2018-04" db="EMBL/GenBank/DDBJ databases">
        <title>Transcriptome of Schizaphis graminum biotype I.</title>
        <authorList>
            <person name="Scully E.D."/>
            <person name="Geib S.M."/>
            <person name="Palmer N.A."/>
            <person name="Koch K."/>
            <person name="Bradshaw J."/>
            <person name="Heng-Moss T."/>
            <person name="Sarath G."/>
        </authorList>
    </citation>
    <scope>NUCLEOTIDE SEQUENCE</scope>
</reference>
<gene>
    <name evidence="1" type="ORF">g.166345</name>
</gene>
<proteinExistence type="predicted"/>